<accession>A0A6A5WMD0</accession>
<keyword evidence="3" id="KW-1185">Reference proteome</keyword>
<name>A0A6A5WMD0_9PLEO</name>
<organism evidence="2 3">
    <name type="scientific">Amniculicola lignicola CBS 123094</name>
    <dbReference type="NCBI Taxonomy" id="1392246"/>
    <lineage>
        <taxon>Eukaryota</taxon>
        <taxon>Fungi</taxon>
        <taxon>Dikarya</taxon>
        <taxon>Ascomycota</taxon>
        <taxon>Pezizomycotina</taxon>
        <taxon>Dothideomycetes</taxon>
        <taxon>Pleosporomycetidae</taxon>
        <taxon>Pleosporales</taxon>
        <taxon>Amniculicolaceae</taxon>
        <taxon>Amniculicola</taxon>
    </lineage>
</organism>
<gene>
    <name evidence="2" type="ORF">P154DRAFT_134252</name>
</gene>
<dbReference type="Proteomes" id="UP000799779">
    <property type="component" value="Unassembled WGS sequence"/>
</dbReference>
<sequence length="223" mass="25290">MNHRSPAVTNCQFPSRPSCREPYQQNLPFILKDSTASSLESSDDPAYGLRGRRRQNLPFGRKDHFFSSPYRPTLTLLLPKQETTIVNSSQSSRGHLRPRRILPARLLGHKKMHDDCRTPISEVRYVREFCPSVKSPMIIVCLRVSSDVDAFPRALDGNKDNPWSHSVCCKSAGSNAGTANAMQRSTISLKAPMMGCPCYLIWLYYAINLPPKLILSARWRRRS</sequence>
<dbReference type="EMBL" id="ML977576">
    <property type="protein sequence ID" value="KAF2002657.1"/>
    <property type="molecule type" value="Genomic_DNA"/>
</dbReference>
<evidence type="ECO:0000313" key="2">
    <source>
        <dbReference type="EMBL" id="KAF2002657.1"/>
    </source>
</evidence>
<evidence type="ECO:0000313" key="3">
    <source>
        <dbReference type="Proteomes" id="UP000799779"/>
    </source>
</evidence>
<protein>
    <submittedName>
        <fullName evidence="2">Uncharacterized protein</fullName>
    </submittedName>
</protein>
<feature type="region of interest" description="Disordered" evidence="1">
    <location>
        <begin position="34"/>
        <end position="53"/>
    </location>
</feature>
<reference evidence="2" key="1">
    <citation type="journal article" date="2020" name="Stud. Mycol.">
        <title>101 Dothideomycetes genomes: a test case for predicting lifestyles and emergence of pathogens.</title>
        <authorList>
            <person name="Haridas S."/>
            <person name="Albert R."/>
            <person name="Binder M."/>
            <person name="Bloem J."/>
            <person name="Labutti K."/>
            <person name="Salamov A."/>
            <person name="Andreopoulos B."/>
            <person name="Baker S."/>
            <person name="Barry K."/>
            <person name="Bills G."/>
            <person name="Bluhm B."/>
            <person name="Cannon C."/>
            <person name="Castanera R."/>
            <person name="Culley D."/>
            <person name="Daum C."/>
            <person name="Ezra D."/>
            <person name="Gonzalez J."/>
            <person name="Henrissat B."/>
            <person name="Kuo A."/>
            <person name="Liang C."/>
            <person name="Lipzen A."/>
            <person name="Lutzoni F."/>
            <person name="Magnuson J."/>
            <person name="Mondo S."/>
            <person name="Nolan M."/>
            <person name="Ohm R."/>
            <person name="Pangilinan J."/>
            <person name="Park H.-J."/>
            <person name="Ramirez L."/>
            <person name="Alfaro M."/>
            <person name="Sun H."/>
            <person name="Tritt A."/>
            <person name="Yoshinaga Y."/>
            <person name="Zwiers L.-H."/>
            <person name="Turgeon B."/>
            <person name="Goodwin S."/>
            <person name="Spatafora J."/>
            <person name="Crous P."/>
            <person name="Grigoriev I."/>
        </authorList>
    </citation>
    <scope>NUCLEOTIDE SEQUENCE</scope>
    <source>
        <strain evidence="2">CBS 123094</strain>
    </source>
</reference>
<proteinExistence type="predicted"/>
<dbReference type="AlphaFoldDB" id="A0A6A5WMD0"/>
<evidence type="ECO:0000256" key="1">
    <source>
        <dbReference type="SAM" id="MobiDB-lite"/>
    </source>
</evidence>